<evidence type="ECO:0000313" key="3">
    <source>
        <dbReference type="EMBL" id="KAL3277242.1"/>
    </source>
</evidence>
<dbReference type="EMBL" id="JABFTP020000103">
    <property type="protein sequence ID" value="KAL3277242.1"/>
    <property type="molecule type" value="Genomic_DNA"/>
</dbReference>
<organism evidence="3 4">
    <name type="scientific">Cryptolaemus montrouzieri</name>
    <dbReference type="NCBI Taxonomy" id="559131"/>
    <lineage>
        <taxon>Eukaryota</taxon>
        <taxon>Metazoa</taxon>
        <taxon>Ecdysozoa</taxon>
        <taxon>Arthropoda</taxon>
        <taxon>Hexapoda</taxon>
        <taxon>Insecta</taxon>
        <taxon>Pterygota</taxon>
        <taxon>Neoptera</taxon>
        <taxon>Endopterygota</taxon>
        <taxon>Coleoptera</taxon>
        <taxon>Polyphaga</taxon>
        <taxon>Cucujiformia</taxon>
        <taxon>Coccinelloidea</taxon>
        <taxon>Coccinellidae</taxon>
        <taxon>Scymninae</taxon>
        <taxon>Scymnini</taxon>
        <taxon>Cryptolaemus</taxon>
    </lineage>
</organism>
<accession>A0ABD2NFX0</accession>
<evidence type="ECO:0000256" key="2">
    <source>
        <dbReference type="SAM" id="MobiDB-lite"/>
    </source>
</evidence>
<dbReference type="PROSITE" id="PS51155">
    <property type="entry name" value="CHIT_BIND_RR_2"/>
    <property type="match status" value="1"/>
</dbReference>
<evidence type="ECO:0000256" key="1">
    <source>
        <dbReference type="PROSITE-ProRule" id="PRU00497"/>
    </source>
</evidence>
<dbReference type="GO" id="GO:0042302">
    <property type="term" value="F:structural constituent of cuticle"/>
    <property type="evidence" value="ECO:0007669"/>
    <property type="project" value="UniProtKB-UniRule"/>
</dbReference>
<sequence>MSVIFPKLVIITAGIYGISSQRFGPASILQDSRLEPKVDGTFGFLYRTEDGITSAARGNPDGKIQGRFTYTDPTGLKVNFNYNAGSRRAPGYINDDPTDDGTYDPKKYENPNQRLQSQPAYQNYPAAPKKYSAQYNVRDSQPAYNPPAPAAVADIYQQRRSRPPPLAANEIYEQSRYSRPQYDARY</sequence>
<gene>
    <name evidence="3" type="ORF">HHI36_012593</name>
</gene>
<dbReference type="Proteomes" id="UP001516400">
    <property type="component" value="Unassembled WGS sequence"/>
</dbReference>
<name>A0ABD2NFX0_9CUCU</name>
<protein>
    <submittedName>
        <fullName evidence="3">Uncharacterized protein</fullName>
    </submittedName>
</protein>
<dbReference type="Pfam" id="PF00379">
    <property type="entry name" value="Chitin_bind_4"/>
    <property type="match status" value="1"/>
</dbReference>
<dbReference type="InterPro" id="IPR000618">
    <property type="entry name" value="Insect_cuticle"/>
</dbReference>
<feature type="region of interest" description="Disordered" evidence="2">
    <location>
        <begin position="87"/>
        <end position="120"/>
    </location>
</feature>
<proteinExistence type="predicted"/>
<keyword evidence="1" id="KW-0193">Cuticle</keyword>
<reference evidence="3 4" key="1">
    <citation type="journal article" date="2021" name="BMC Biol.">
        <title>Horizontally acquired antibacterial genes associated with adaptive radiation of ladybird beetles.</title>
        <authorList>
            <person name="Li H.S."/>
            <person name="Tang X.F."/>
            <person name="Huang Y.H."/>
            <person name="Xu Z.Y."/>
            <person name="Chen M.L."/>
            <person name="Du X.Y."/>
            <person name="Qiu B.Y."/>
            <person name="Chen P.T."/>
            <person name="Zhang W."/>
            <person name="Slipinski A."/>
            <person name="Escalona H.E."/>
            <person name="Waterhouse R.M."/>
            <person name="Zwick A."/>
            <person name="Pang H."/>
        </authorList>
    </citation>
    <scope>NUCLEOTIDE SEQUENCE [LARGE SCALE GENOMIC DNA]</scope>
    <source>
        <strain evidence="3">SYSU2018</strain>
    </source>
</reference>
<keyword evidence="4" id="KW-1185">Reference proteome</keyword>
<feature type="region of interest" description="Disordered" evidence="2">
    <location>
        <begin position="134"/>
        <end position="186"/>
    </location>
</feature>
<feature type="compositionally biased region" description="Polar residues" evidence="2">
    <location>
        <begin position="110"/>
        <end position="120"/>
    </location>
</feature>
<dbReference type="AlphaFoldDB" id="A0ABD2NFX0"/>
<evidence type="ECO:0000313" key="4">
    <source>
        <dbReference type="Proteomes" id="UP001516400"/>
    </source>
</evidence>
<comment type="caution">
    <text evidence="3">The sequence shown here is derived from an EMBL/GenBank/DDBJ whole genome shotgun (WGS) entry which is preliminary data.</text>
</comment>